<feature type="compositionally biased region" description="Low complexity" evidence="9">
    <location>
        <begin position="287"/>
        <end position="302"/>
    </location>
</feature>
<dbReference type="Pfam" id="PF18097">
    <property type="entry name" value="Vta1_C"/>
    <property type="match status" value="1"/>
</dbReference>
<dbReference type="Proteomes" id="UP000054408">
    <property type="component" value="Unassembled WGS sequence"/>
</dbReference>
<dbReference type="EMBL" id="GL349509">
    <property type="protein sequence ID" value="KNC55916.1"/>
    <property type="molecule type" value="Genomic_DNA"/>
</dbReference>
<evidence type="ECO:0000256" key="2">
    <source>
        <dbReference type="ARBA" id="ARBA00004496"/>
    </source>
</evidence>
<feature type="compositionally biased region" description="Pro residues" evidence="9">
    <location>
        <begin position="376"/>
        <end position="396"/>
    </location>
</feature>
<evidence type="ECO:0000256" key="8">
    <source>
        <dbReference type="ARBA" id="ARBA00023136"/>
    </source>
</evidence>
<dbReference type="OMA" id="AYWCEYH"/>
<dbReference type="RefSeq" id="XP_013752734.1">
    <property type="nucleotide sequence ID" value="XM_013897280.1"/>
</dbReference>
<dbReference type="GO" id="GO:0032511">
    <property type="term" value="P:late endosome to vacuole transport via multivesicular body sorting pathway"/>
    <property type="evidence" value="ECO:0007669"/>
    <property type="project" value="InterPro"/>
</dbReference>
<keyword evidence="4" id="KW-0813">Transport</keyword>
<evidence type="ECO:0000259" key="11">
    <source>
        <dbReference type="Pfam" id="PF18097"/>
    </source>
</evidence>
<feature type="region of interest" description="Disordered" evidence="9">
    <location>
        <begin position="151"/>
        <end position="404"/>
    </location>
</feature>
<keyword evidence="5" id="KW-0963">Cytoplasm</keyword>
<feature type="compositionally biased region" description="Low complexity" evidence="9">
    <location>
        <begin position="173"/>
        <end position="193"/>
    </location>
</feature>
<evidence type="ECO:0000256" key="6">
    <source>
        <dbReference type="ARBA" id="ARBA00022753"/>
    </source>
</evidence>
<dbReference type="InterPro" id="IPR039431">
    <property type="entry name" value="Vta1/CALS_N"/>
</dbReference>
<dbReference type="Pfam" id="PF04652">
    <property type="entry name" value="Vta1"/>
    <property type="match status" value="1"/>
</dbReference>
<dbReference type="GeneID" id="25569357"/>
<keyword evidence="7" id="KW-0653">Protein transport</keyword>
<feature type="compositionally biased region" description="Low complexity" evidence="9">
    <location>
        <begin position="262"/>
        <end position="277"/>
    </location>
</feature>
<dbReference type="Gene3D" id="1.25.40.270">
    <property type="entry name" value="Vacuolar protein sorting-associated protein vta1"/>
    <property type="match status" value="1"/>
</dbReference>
<feature type="domain" description="Vta1 C-terminal" evidence="11">
    <location>
        <begin position="423"/>
        <end position="459"/>
    </location>
</feature>
<dbReference type="GO" id="GO:0005771">
    <property type="term" value="C:multivesicular body"/>
    <property type="evidence" value="ECO:0007669"/>
    <property type="project" value="TreeGrafter"/>
</dbReference>
<dbReference type="eggNOG" id="KOG0917">
    <property type="taxonomic scope" value="Eukaryota"/>
</dbReference>
<feature type="domain" description="Vta1/callose synthase N-terminal" evidence="10">
    <location>
        <begin position="11"/>
        <end position="152"/>
    </location>
</feature>
<organism evidence="12 13">
    <name type="scientific">Thecamonas trahens ATCC 50062</name>
    <dbReference type="NCBI Taxonomy" id="461836"/>
    <lineage>
        <taxon>Eukaryota</taxon>
        <taxon>Apusozoa</taxon>
        <taxon>Apusomonadida</taxon>
        <taxon>Apusomonadidae</taxon>
        <taxon>Thecamonas</taxon>
    </lineage>
</organism>
<dbReference type="InterPro" id="IPR041212">
    <property type="entry name" value="Vta1_C"/>
</dbReference>
<feature type="compositionally biased region" description="Polar residues" evidence="9">
    <location>
        <begin position="337"/>
        <end position="346"/>
    </location>
</feature>
<protein>
    <recommendedName>
        <fullName evidence="14">Vacuolar protein sorting-associated protein VTA1</fullName>
    </recommendedName>
</protein>
<dbReference type="InterPro" id="IPR023175">
    <property type="entry name" value="Vta1/CALS_N_sf"/>
</dbReference>
<feature type="compositionally biased region" description="Basic and acidic residues" evidence="9">
    <location>
        <begin position="163"/>
        <end position="172"/>
    </location>
</feature>
<sequence length="466" mass="48081">MSVPAPLKPYQQYINRANELANVDPVVAYYCRMYVVQECISMYSAATEETREYLNELMSSLEQVKKALPDSPLLGSESEEAAIYVENFAHKVFKGADDEDRAGVASIGTALRFRAASNFYQVLRVFGPLAADIEEKKKYAKWKAVQISKAIKAGKQPRPGGPQEHKEEDEARAAAAAAEAQAAAAAARGDSSPSQPPSSGPAVDEFGLPIIPSANSNPAPKPSSGPAFDEFGLPIVPSANSNPAPKPSSGPAFDEFGLPIVPSANSNPAPKPSSGPAFDEFGLPIVPSANSNPAPKPSSGPAFDEFGLPIVPSANSNPAPKPSSGPAVDEFGLPITPSANPSQGVAPNSGPLPPSFGGGSSGPAPHIPGPGVDLTPTPPPAHNFGPAPPAAAPAPAPAATAAQTSHPGIIRITPLPGYKPTVKQKNQATKFASYVSSSLAFHDIDGAIENLTSALALLTGLQFEKQ</sequence>
<comment type="subcellular location">
    <subcellularLocation>
        <location evidence="2">Cytoplasm</location>
    </subcellularLocation>
    <subcellularLocation>
        <location evidence="1">Endosome membrane</location>
        <topology evidence="1">Peripheral membrane protein</topology>
    </subcellularLocation>
</comment>
<keyword evidence="8" id="KW-0472">Membrane</keyword>
<comment type="similarity">
    <text evidence="3">Belongs to the VTA1 family.</text>
</comment>
<reference evidence="12 13" key="1">
    <citation type="submission" date="2010-05" db="EMBL/GenBank/DDBJ databases">
        <title>The Genome Sequence of Thecamonas trahens ATCC 50062.</title>
        <authorList>
            <consortium name="The Broad Institute Genome Sequencing Platform"/>
            <person name="Russ C."/>
            <person name="Cuomo C."/>
            <person name="Shea T."/>
            <person name="Young S.K."/>
            <person name="Zeng Q."/>
            <person name="Koehrsen M."/>
            <person name="Haas B."/>
            <person name="Borodovsky M."/>
            <person name="Guigo R."/>
            <person name="Alvarado L."/>
            <person name="Berlin A."/>
            <person name="Bochicchio J."/>
            <person name="Borenstein D."/>
            <person name="Chapman S."/>
            <person name="Chen Z."/>
            <person name="Freedman E."/>
            <person name="Gellesch M."/>
            <person name="Goldberg J."/>
            <person name="Griggs A."/>
            <person name="Gujja S."/>
            <person name="Heilman E."/>
            <person name="Heiman D."/>
            <person name="Hepburn T."/>
            <person name="Howarth C."/>
            <person name="Jen D."/>
            <person name="Larson L."/>
            <person name="Mehta T."/>
            <person name="Park D."/>
            <person name="Pearson M."/>
            <person name="Roberts A."/>
            <person name="Saif S."/>
            <person name="Shenoy N."/>
            <person name="Sisk P."/>
            <person name="Stolte C."/>
            <person name="Sykes S."/>
            <person name="Thomson T."/>
            <person name="Walk T."/>
            <person name="White J."/>
            <person name="Yandava C."/>
            <person name="Burger G."/>
            <person name="Gray M.W."/>
            <person name="Holland P.W.H."/>
            <person name="King N."/>
            <person name="Lang F.B.F."/>
            <person name="Roger A.J."/>
            <person name="Ruiz-Trillo I."/>
            <person name="Lander E."/>
            <person name="Nusbaum C."/>
        </authorList>
    </citation>
    <scope>NUCLEOTIDE SEQUENCE [LARGE SCALE GENOMIC DNA]</scope>
    <source>
        <strain evidence="12 13">ATCC 50062</strain>
    </source>
</reference>
<accession>A0A0L0DV09</accession>
<dbReference type="AlphaFoldDB" id="A0A0L0DV09"/>
<dbReference type="GO" id="GO:0010008">
    <property type="term" value="C:endosome membrane"/>
    <property type="evidence" value="ECO:0007669"/>
    <property type="project" value="UniProtKB-SubCell"/>
</dbReference>
<proteinExistence type="inferred from homology"/>
<evidence type="ECO:0000259" key="10">
    <source>
        <dbReference type="Pfam" id="PF04652"/>
    </source>
</evidence>
<evidence type="ECO:0000256" key="5">
    <source>
        <dbReference type="ARBA" id="ARBA00022490"/>
    </source>
</evidence>
<evidence type="ECO:0000256" key="9">
    <source>
        <dbReference type="SAM" id="MobiDB-lite"/>
    </source>
</evidence>
<feature type="compositionally biased region" description="Low complexity" evidence="9">
    <location>
        <begin position="237"/>
        <end position="252"/>
    </location>
</feature>
<dbReference type="PANTHER" id="PTHR46009:SF1">
    <property type="entry name" value="VACUOLAR PROTEIN SORTING-ASSOCIATED PROTEIN VTA1 HOMOLOG"/>
    <property type="match status" value="1"/>
</dbReference>
<dbReference type="GO" id="GO:0015031">
    <property type="term" value="P:protein transport"/>
    <property type="evidence" value="ECO:0007669"/>
    <property type="project" value="UniProtKB-KW"/>
</dbReference>
<keyword evidence="13" id="KW-1185">Reference proteome</keyword>
<evidence type="ECO:0008006" key="14">
    <source>
        <dbReference type="Google" id="ProtNLM"/>
    </source>
</evidence>
<gene>
    <name evidence="12" type="ORF">AMSG_11383</name>
</gene>
<dbReference type="Gene3D" id="1.20.5.420">
    <property type="entry name" value="Immunoglobulin FC, subunit C"/>
    <property type="match status" value="1"/>
</dbReference>
<evidence type="ECO:0000313" key="12">
    <source>
        <dbReference type="EMBL" id="KNC55916.1"/>
    </source>
</evidence>
<evidence type="ECO:0000256" key="1">
    <source>
        <dbReference type="ARBA" id="ARBA00004481"/>
    </source>
</evidence>
<dbReference type="STRING" id="461836.A0A0L0DV09"/>
<evidence type="ECO:0000256" key="4">
    <source>
        <dbReference type="ARBA" id="ARBA00022448"/>
    </source>
</evidence>
<evidence type="ECO:0000256" key="3">
    <source>
        <dbReference type="ARBA" id="ARBA00007895"/>
    </source>
</evidence>
<keyword evidence="6" id="KW-0967">Endosome</keyword>
<evidence type="ECO:0000313" key="13">
    <source>
        <dbReference type="Proteomes" id="UP000054408"/>
    </source>
</evidence>
<dbReference type="InterPro" id="IPR044538">
    <property type="entry name" value="Vta1-like"/>
</dbReference>
<feature type="compositionally biased region" description="Low complexity" evidence="9">
    <location>
        <begin position="312"/>
        <end position="327"/>
    </location>
</feature>
<dbReference type="PANTHER" id="PTHR46009">
    <property type="entry name" value="VACUOLAR PROTEIN SORTING-ASSOCIATED PROTEIN VTA1 HOMOLOG"/>
    <property type="match status" value="1"/>
</dbReference>
<evidence type="ECO:0000256" key="7">
    <source>
        <dbReference type="ARBA" id="ARBA00022927"/>
    </source>
</evidence>
<dbReference type="OrthoDB" id="391137at2759"/>
<feature type="compositionally biased region" description="Low complexity" evidence="9">
    <location>
        <begin position="212"/>
        <end position="227"/>
    </location>
</feature>
<name>A0A0L0DV09_THETB</name>